<dbReference type="EMBL" id="KV454409">
    <property type="protein sequence ID" value="ODQ65689.1"/>
    <property type="molecule type" value="Genomic_DNA"/>
</dbReference>
<keyword evidence="5" id="KW-0808">Transferase</keyword>
<evidence type="ECO:0000256" key="4">
    <source>
        <dbReference type="ARBA" id="ARBA00017144"/>
    </source>
</evidence>
<dbReference type="Gene3D" id="3.40.50.300">
    <property type="entry name" value="P-loop containing nucleotide triphosphate hydrolases"/>
    <property type="match status" value="1"/>
</dbReference>
<dbReference type="EC" id="2.7.4.9" evidence="3"/>
<dbReference type="Pfam" id="PF02223">
    <property type="entry name" value="Thymidylate_kin"/>
    <property type="match status" value="1"/>
</dbReference>
<sequence length="229" mass="25341">MRGLLILIEGLDRSGKSTQCDLLQSHLNSTTQANLYKFPDRSSATATGSLLHSYLTNPTVQLPDEAVHLLFSANRWERQQDILADLTAGKCVILDRYVYSGISFTHAKSLSAAGSSGVIASLDWCAAPDIGLPQPDLTIFLEVDEDTAARRGGYGAERYETKEIQTRVRQVFARFEKLANTDGKLQKWHTVNAAGSIEEVHQTIRGIVEEYLANETLRKSPVDKFESIV</sequence>
<dbReference type="InterPro" id="IPR027417">
    <property type="entry name" value="P-loop_NTPase"/>
</dbReference>
<proteinExistence type="inferred from homology"/>
<dbReference type="STRING" id="857566.A0A1E3PJT5"/>
<evidence type="ECO:0000256" key="5">
    <source>
        <dbReference type="ARBA" id="ARBA00022679"/>
    </source>
</evidence>
<keyword evidence="12" id="KW-1185">Reference proteome</keyword>
<reference evidence="11 12" key="1">
    <citation type="journal article" date="2016" name="Proc. Natl. Acad. Sci. U.S.A.">
        <title>Comparative genomics of biotechnologically important yeasts.</title>
        <authorList>
            <person name="Riley R."/>
            <person name="Haridas S."/>
            <person name="Wolfe K.H."/>
            <person name="Lopes M.R."/>
            <person name="Hittinger C.T."/>
            <person name="Goeker M."/>
            <person name="Salamov A.A."/>
            <person name="Wisecaver J.H."/>
            <person name="Long T.M."/>
            <person name="Calvey C.H."/>
            <person name="Aerts A.L."/>
            <person name="Barry K.W."/>
            <person name="Choi C."/>
            <person name="Clum A."/>
            <person name="Coughlan A.Y."/>
            <person name="Deshpande S."/>
            <person name="Douglass A.P."/>
            <person name="Hanson S.J."/>
            <person name="Klenk H.-P."/>
            <person name="LaButti K.M."/>
            <person name="Lapidus A."/>
            <person name="Lindquist E.A."/>
            <person name="Lipzen A.M."/>
            <person name="Meier-Kolthoff J.P."/>
            <person name="Ohm R.A."/>
            <person name="Otillar R.P."/>
            <person name="Pangilinan J.L."/>
            <person name="Peng Y."/>
            <person name="Rokas A."/>
            <person name="Rosa C.A."/>
            <person name="Scheuner C."/>
            <person name="Sibirny A.A."/>
            <person name="Slot J.C."/>
            <person name="Stielow J.B."/>
            <person name="Sun H."/>
            <person name="Kurtzman C.P."/>
            <person name="Blackwell M."/>
            <person name="Grigoriev I.V."/>
            <person name="Jeffries T.W."/>
        </authorList>
    </citation>
    <scope>NUCLEOTIDE SEQUENCE [LARGE SCALE GENOMIC DNA]</scope>
    <source>
        <strain evidence="11 12">DSM 6958</strain>
    </source>
</reference>
<evidence type="ECO:0000256" key="6">
    <source>
        <dbReference type="ARBA" id="ARBA00022727"/>
    </source>
</evidence>
<evidence type="ECO:0000256" key="2">
    <source>
        <dbReference type="ARBA" id="ARBA00009776"/>
    </source>
</evidence>
<evidence type="ECO:0000256" key="7">
    <source>
        <dbReference type="ARBA" id="ARBA00022741"/>
    </source>
</evidence>
<protein>
    <recommendedName>
        <fullName evidence="4">Thymidylate kinase</fullName>
        <ecNumber evidence="3">2.7.4.9</ecNumber>
    </recommendedName>
</protein>
<dbReference type="InterPro" id="IPR039430">
    <property type="entry name" value="Thymidylate_kin-like_dom"/>
</dbReference>
<feature type="domain" description="Thymidylate kinase-like" evidence="10">
    <location>
        <begin position="8"/>
        <end position="204"/>
    </location>
</feature>
<comment type="similarity">
    <text evidence="2">Belongs to the thymidylate kinase family.</text>
</comment>
<dbReference type="GO" id="GO:0004798">
    <property type="term" value="F:dTMP kinase activity"/>
    <property type="evidence" value="ECO:0007669"/>
    <property type="project" value="UniProtKB-EC"/>
</dbReference>
<keyword evidence="8 11" id="KW-0418">Kinase</keyword>
<evidence type="ECO:0000256" key="9">
    <source>
        <dbReference type="ARBA" id="ARBA00022840"/>
    </source>
</evidence>
<dbReference type="SUPFAM" id="SSF52540">
    <property type="entry name" value="P-loop containing nucleoside triphosphate hydrolases"/>
    <property type="match status" value="1"/>
</dbReference>
<keyword evidence="6" id="KW-0545">Nucleotide biosynthesis</keyword>
<dbReference type="NCBIfam" id="TIGR00041">
    <property type="entry name" value="DTMP_kinase"/>
    <property type="match status" value="1"/>
</dbReference>
<dbReference type="GO" id="GO:0005524">
    <property type="term" value="F:ATP binding"/>
    <property type="evidence" value="ECO:0007669"/>
    <property type="project" value="UniProtKB-KW"/>
</dbReference>
<evidence type="ECO:0000259" key="10">
    <source>
        <dbReference type="Pfam" id="PF02223"/>
    </source>
</evidence>
<dbReference type="GO" id="GO:0006233">
    <property type="term" value="P:dTDP biosynthetic process"/>
    <property type="evidence" value="ECO:0007669"/>
    <property type="project" value="InterPro"/>
</dbReference>
<dbReference type="GO" id="GO:0004550">
    <property type="term" value="F:nucleoside diphosphate kinase activity"/>
    <property type="evidence" value="ECO:0007669"/>
    <property type="project" value="TreeGrafter"/>
</dbReference>
<dbReference type="PANTHER" id="PTHR10344">
    <property type="entry name" value="THYMIDYLATE KINASE"/>
    <property type="match status" value="1"/>
</dbReference>
<dbReference type="PANTHER" id="PTHR10344:SF1">
    <property type="entry name" value="THYMIDYLATE KINASE"/>
    <property type="match status" value="1"/>
</dbReference>
<evidence type="ECO:0000256" key="1">
    <source>
        <dbReference type="ARBA" id="ARBA00004992"/>
    </source>
</evidence>
<organism evidence="11 12">
    <name type="scientific">Nadsonia fulvescens var. elongata DSM 6958</name>
    <dbReference type="NCBI Taxonomy" id="857566"/>
    <lineage>
        <taxon>Eukaryota</taxon>
        <taxon>Fungi</taxon>
        <taxon>Dikarya</taxon>
        <taxon>Ascomycota</taxon>
        <taxon>Saccharomycotina</taxon>
        <taxon>Dipodascomycetes</taxon>
        <taxon>Dipodascales</taxon>
        <taxon>Dipodascales incertae sedis</taxon>
        <taxon>Nadsonia</taxon>
    </lineage>
</organism>
<comment type="pathway">
    <text evidence="1">Pyrimidine metabolism; dTTP biosynthesis.</text>
</comment>
<dbReference type="InterPro" id="IPR018094">
    <property type="entry name" value="Thymidylate_kinase"/>
</dbReference>
<dbReference type="GO" id="GO:0005829">
    <property type="term" value="C:cytosol"/>
    <property type="evidence" value="ECO:0007669"/>
    <property type="project" value="TreeGrafter"/>
</dbReference>
<dbReference type="FunFam" id="3.40.50.300:FF:000679">
    <property type="entry name" value="Thymidylate kinase"/>
    <property type="match status" value="1"/>
</dbReference>
<accession>A0A1E3PJT5</accession>
<evidence type="ECO:0000313" key="12">
    <source>
        <dbReference type="Proteomes" id="UP000095009"/>
    </source>
</evidence>
<dbReference type="HAMAP" id="MF_00165">
    <property type="entry name" value="Thymidylate_kinase"/>
    <property type="match status" value="1"/>
</dbReference>
<dbReference type="CDD" id="cd01672">
    <property type="entry name" value="TMPK"/>
    <property type="match status" value="1"/>
</dbReference>
<dbReference type="GO" id="GO:0006235">
    <property type="term" value="P:dTTP biosynthetic process"/>
    <property type="evidence" value="ECO:0007669"/>
    <property type="project" value="TreeGrafter"/>
</dbReference>
<dbReference type="OrthoDB" id="425602at2759"/>
<gene>
    <name evidence="11" type="ORF">NADFUDRAFT_50974</name>
</gene>
<dbReference type="AlphaFoldDB" id="A0A1E3PJT5"/>
<evidence type="ECO:0000256" key="3">
    <source>
        <dbReference type="ARBA" id="ARBA00012980"/>
    </source>
</evidence>
<keyword evidence="9" id="KW-0067">ATP-binding</keyword>
<name>A0A1E3PJT5_9ASCO</name>
<keyword evidence="7" id="KW-0547">Nucleotide-binding</keyword>
<dbReference type="GO" id="GO:0005634">
    <property type="term" value="C:nucleus"/>
    <property type="evidence" value="ECO:0007669"/>
    <property type="project" value="TreeGrafter"/>
</dbReference>
<evidence type="ECO:0000256" key="8">
    <source>
        <dbReference type="ARBA" id="ARBA00022777"/>
    </source>
</evidence>
<dbReference type="Proteomes" id="UP000095009">
    <property type="component" value="Unassembled WGS sequence"/>
</dbReference>
<evidence type="ECO:0000313" key="11">
    <source>
        <dbReference type="EMBL" id="ODQ65689.1"/>
    </source>
</evidence>
<dbReference type="GO" id="GO:0006227">
    <property type="term" value="P:dUDP biosynthetic process"/>
    <property type="evidence" value="ECO:0007669"/>
    <property type="project" value="TreeGrafter"/>
</dbReference>